<keyword evidence="2" id="KW-1133">Transmembrane helix</keyword>
<sequence length="254" mass="27425">MESVSNTAILIVILIVIAILIVLFFTRLRQLGKASEAEEEKAEPEIVPSSPRSAESTSSSFQSPAEIMSASVIVLARERASILPESPRQQSIADGGPTDSTPLPSPRATQAAHRPTIVLTRSDIEMIERSPRQSRSHQPVTPTNHAPPLSPKYPDSMYTTATLPSYSGTAQSRSPPAYSDISRTQSRMTSSQASPCITDGEGVFDDAVPDKNLRAPLGTILFVRLSLYWSPLLFRQQGGRIEDYLGPGPAVAAQ</sequence>
<name>A0A9P5XY35_9AGAR</name>
<feature type="compositionally biased region" description="Basic and acidic residues" evidence="1">
    <location>
        <begin position="122"/>
        <end position="131"/>
    </location>
</feature>
<feature type="compositionally biased region" description="Polar residues" evidence="1">
    <location>
        <begin position="181"/>
        <end position="195"/>
    </location>
</feature>
<dbReference type="AlphaFoldDB" id="A0A9P5XY35"/>
<evidence type="ECO:0000313" key="4">
    <source>
        <dbReference type="Proteomes" id="UP000807353"/>
    </source>
</evidence>
<evidence type="ECO:0000256" key="1">
    <source>
        <dbReference type="SAM" id="MobiDB-lite"/>
    </source>
</evidence>
<feature type="compositionally biased region" description="Low complexity" evidence="1">
    <location>
        <begin position="49"/>
        <end position="60"/>
    </location>
</feature>
<proteinExistence type="predicted"/>
<comment type="caution">
    <text evidence="3">The sequence shown here is derived from an EMBL/GenBank/DDBJ whole genome shotgun (WGS) entry which is preliminary data.</text>
</comment>
<protein>
    <submittedName>
        <fullName evidence="3">Uncharacterized protein</fullName>
    </submittedName>
</protein>
<evidence type="ECO:0000313" key="3">
    <source>
        <dbReference type="EMBL" id="KAF9457711.1"/>
    </source>
</evidence>
<reference evidence="3" key="1">
    <citation type="submission" date="2020-11" db="EMBL/GenBank/DDBJ databases">
        <authorList>
            <consortium name="DOE Joint Genome Institute"/>
            <person name="Ahrendt S."/>
            <person name="Riley R."/>
            <person name="Andreopoulos W."/>
            <person name="Labutti K."/>
            <person name="Pangilinan J."/>
            <person name="Ruiz-Duenas F.J."/>
            <person name="Barrasa J.M."/>
            <person name="Sanchez-Garcia M."/>
            <person name="Camarero S."/>
            <person name="Miyauchi S."/>
            <person name="Serrano A."/>
            <person name="Linde D."/>
            <person name="Babiker R."/>
            <person name="Drula E."/>
            <person name="Ayuso-Fernandez I."/>
            <person name="Pacheco R."/>
            <person name="Padilla G."/>
            <person name="Ferreira P."/>
            <person name="Barriuso J."/>
            <person name="Kellner H."/>
            <person name="Castanera R."/>
            <person name="Alfaro M."/>
            <person name="Ramirez L."/>
            <person name="Pisabarro A.G."/>
            <person name="Kuo A."/>
            <person name="Tritt A."/>
            <person name="Lipzen A."/>
            <person name="He G."/>
            <person name="Yan M."/>
            <person name="Ng V."/>
            <person name="Cullen D."/>
            <person name="Martin F."/>
            <person name="Rosso M.-N."/>
            <person name="Henrissat B."/>
            <person name="Hibbett D."/>
            <person name="Martinez A.T."/>
            <person name="Grigoriev I.V."/>
        </authorList>
    </citation>
    <scope>NUCLEOTIDE SEQUENCE</scope>
    <source>
        <strain evidence="3">CBS 247.69</strain>
    </source>
</reference>
<feature type="region of interest" description="Disordered" evidence="1">
    <location>
        <begin position="83"/>
        <end position="195"/>
    </location>
</feature>
<keyword evidence="2" id="KW-0472">Membrane</keyword>
<keyword evidence="2" id="KW-0812">Transmembrane</keyword>
<organism evidence="3 4">
    <name type="scientific">Collybia nuda</name>
    <dbReference type="NCBI Taxonomy" id="64659"/>
    <lineage>
        <taxon>Eukaryota</taxon>
        <taxon>Fungi</taxon>
        <taxon>Dikarya</taxon>
        <taxon>Basidiomycota</taxon>
        <taxon>Agaricomycotina</taxon>
        <taxon>Agaricomycetes</taxon>
        <taxon>Agaricomycetidae</taxon>
        <taxon>Agaricales</taxon>
        <taxon>Tricholomatineae</taxon>
        <taxon>Clitocybaceae</taxon>
        <taxon>Collybia</taxon>
    </lineage>
</organism>
<gene>
    <name evidence="3" type="ORF">BDZ94DRAFT_1272525</name>
</gene>
<dbReference type="EMBL" id="MU150361">
    <property type="protein sequence ID" value="KAF9457711.1"/>
    <property type="molecule type" value="Genomic_DNA"/>
</dbReference>
<keyword evidence="4" id="KW-1185">Reference proteome</keyword>
<feature type="compositionally biased region" description="Polar residues" evidence="1">
    <location>
        <begin position="157"/>
        <end position="174"/>
    </location>
</feature>
<feature type="compositionally biased region" description="Polar residues" evidence="1">
    <location>
        <begin position="87"/>
        <end position="102"/>
    </location>
</feature>
<accession>A0A9P5XY35</accession>
<evidence type="ECO:0000256" key="2">
    <source>
        <dbReference type="SAM" id="Phobius"/>
    </source>
</evidence>
<feature type="transmembrane region" description="Helical" evidence="2">
    <location>
        <begin position="6"/>
        <end position="25"/>
    </location>
</feature>
<dbReference type="Proteomes" id="UP000807353">
    <property type="component" value="Unassembled WGS sequence"/>
</dbReference>
<feature type="region of interest" description="Disordered" evidence="1">
    <location>
        <begin position="34"/>
        <end position="63"/>
    </location>
</feature>